<sequence>MQFIITFFWSFLLISLLNYVVSSVNAVPFDFGLGAIVSVIVAIMLFIMSAILPEEQLPDYE</sequence>
<keyword evidence="1" id="KW-0472">Membrane</keyword>
<reference evidence="2 3" key="1">
    <citation type="submission" date="2016-01" db="EMBL/GenBank/DDBJ databases">
        <title>Whole genome sequencing of Bhargavaea cecembensis T14.</title>
        <authorList>
            <person name="Hong K.W."/>
        </authorList>
    </citation>
    <scope>NUCLEOTIDE SEQUENCE [LARGE SCALE GENOMIC DNA]</scope>
    <source>
        <strain evidence="2 3">T14</strain>
    </source>
</reference>
<gene>
    <name evidence="2" type="ORF">AV656_05430</name>
</gene>
<evidence type="ECO:0008006" key="4">
    <source>
        <dbReference type="Google" id="ProtNLM"/>
    </source>
</evidence>
<dbReference type="AlphaFoldDB" id="A0A161SS84"/>
<dbReference type="Pfam" id="PF11151">
    <property type="entry name" value="DUF2929"/>
    <property type="match status" value="1"/>
</dbReference>
<evidence type="ECO:0000256" key="1">
    <source>
        <dbReference type="SAM" id="Phobius"/>
    </source>
</evidence>
<organism evidence="2 3">
    <name type="scientific">Bhargavaea cecembensis</name>
    <dbReference type="NCBI Taxonomy" id="394098"/>
    <lineage>
        <taxon>Bacteria</taxon>
        <taxon>Bacillati</taxon>
        <taxon>Bacillota</taxon>
        <taxon>Bacilli</taxon>
        <taxon>Bacillales</taxon>
        <taxon>Caryophanaceae</taxon>
        <taxon>Bhargavaea</taxon>
    </lineage>
</organism>
<accession>A0A161SS84</accession>
<dbReference type="InterPro" id="IPR021324">
    <property type="entry name" value="DUF2929"/>
</dbReference>
<dbReference type="Proteomes" id="UP000076490">
    <property type="component" value="Unassembled WGS sequence"/>
</dbReference>
<comment type="caution">
    <text evidence="2">The sequence shown here is derived from an EMBL/GenBank/DDBJ whole genome shotgun (WGS) entry which is preliminary data.</text>
</comment>
<name>A0A161SS84_9BACL</name>
<dbReference type="RefSeq" id="WP_063179758.1">
    <property type="nucleotide sequence ID" value="NZ_LQNT01000009.1"/>
</dbReference>
<proteinExistence type="predicted"/>
<feature type="transmembrane region" description="Helical" evidence="1">
    <location>
        <begin position="32"/>
        <end position="52"/>
    </location>
</feature>
<protein>
    <recommendedName>
        <fullName evidence="4">DUF2929 domain-containing protein</fullName>
    </recommendedName>
</protein>
<evidence type="ECO:0000313" key="2">
    <source>
        <dbReference type="EMBL" id="KZE38360.1"/>
    </source>
</evidence>
<evidence type="ECO:0000313" key="3">
    <source>
        <dbReference type="Proteomes" id="UP000076490"/>
    </source>
</evidence>
<dbReference type="EMBL" id="LQNT01000009">
    <property type="protein sequence ID" value="KZE38360.1"/>
    <property type="molecule type" value="Genomic_DNA"/>
</dbReference>
<keyword evidence="1" id="KW-0812">Transmembrane</keyword>
<dbReference type="OrthoDB" id="2440739at2"/>
<keyword evidence="1" id="KW-1133">Transmembrane helix</keyword>